<feature type="domain" description="Restriction endonuclease type IV Mrr" evidence="1">
    <location>
        <begin position="34"/>
        <end position="135"/>
    </location>
</feature>
<dbReference type="PANTHER" id="PTHR30015">
    <property type="entry name" value="MRR RESTRICTION SYSTEM PROTEIN"/>
    <property type="match status" value="1"/>
</dbReference>
<reference evidence="2 3" key="1">
    <citation type="submission" date="2019-07" db="EMBL/GenBank/DDBJ databases">
        <title>Reclasification of Spiribacter aquaticus.</title>
        <authorList>
            <person name="Leon M.J."/>
            <person name="Sanchez-Porro C."/>
            <person name="Ventosa A."/>
        </authorList>
    </citation>
    <scope>NUCLEOTIDE SEQUENCE [LARGE SCALE GENOMIC DNA]</scope>
    <source>
        <strain evidence="2 3">SP30</strain>
    </source>
</reference>
<organism evidence="2 3">
    <name type="scientific">Spiribacter aquaticus</name>
    <dbReference type="NCBI Taxonomy" id="1935996"/>
    <lineage>
        <taxon>Bacteria</taxon>
        <taxon>Pseudomonadati</taxon>
        <taxon>Pseudomonadota</taxon>
        <taxon>Gammaproteobacteria</taxon>
        <taxon>Chromatiales</taxon>
        <taxon>Ectothiorhodospiraceae</taxon>
        <taxon>Spiribacter</taxon>
    </lineage>
</organism>
<evidence type="ECO:0000259" key="1">
    <source>
        <dbReference type="Pfam" id="PF04471"/>
    </source>
</evidence>
<dbReference type="RefSeq" id="WP_144347003.1">
    <property type="nucleotide sequence ID" value="NZ_VMKP01000001.1"/>
</dbReference>
<evidence type="ECO:0000313" key="2">
    <source>
        <dbReference type="EMBL" id="TVO66466.1"/>
    </source>
</evidence>
<accession>A0A557RMV4</accession>
<name>A0A557RMV4_9GAMM</name>
<dbReference type="InterPro" id="IPR052906">
    <property type="entry name" value="Type_IV_Methyl-Rstrct_Enzyme"/>
</dbReference>
<sequence length="138" mass="15676">MTLNQFIRAVKRMYRAYNKMQHQWRVMQTEKHETGEDFEHWVAAQLRKHGWATKVTPARGDNGIDVIAKKNGRVAGIQCKRYTAKVGNKPVQEILAAQAFHELDILAVVTTVGYTPSARELASRTGVMLLLDTQLSRL</sequence>
<comment type="caution">
    <text evidence="2">The sequence shown here is derived from an EMBL/GenBank/DDBJ whole genome shotgun (WGS) entry which is preliminary data.</text>
</comment>
<proteinExistence type="predicted"/>
<keyword evidence="2" id="KW-0540">Nuclease</keyword>
<dbReference type="GO" id="GO:0003677">
    <property type="term" value="F:DNA binding"/>
    <property type="evidence" value="ECO:0007669"/>
    <property type="project" value="InterPro"/>
</dbReference>
<dbReference type="Gene3D" id="3.40.1350.10">
    <property type="match status" value="1"/>
</dbReference>
<dbReference type="AlphaFoldDB" id="A0A557RMV4"/>
<dbReference type="InterPro" id="IPR011856">
    <property type="entry name" value="tRNA_endonuc-like_dom_sf"/>
</dbReference>
<gene>
    <name evidence="2" type="ORF">FPL11_01930</name>
</gene>
<dbReference type="GO" id="GO:0015666">
    <property type="term" value="F:restriction endodeoxyribonuclease activity"/>
    <property type="evidence" value="ECO:0007669"/>
    <property type="project" value="TreeGrafter"/>
</dbReference>
<keyword evidence="2" id="KW-0378">Hydrolase</keyword>
<keyword evidence="2" id="KW-0255">Endonuclease</keyword>
<dbReference type="InterPro" id="IPR007560">
    <property type="entry name" value="Restrct_endonuc_IV_Mrr"/>
</dbReference>
<keyword evidence="3" id="KW-1185">Reference proteome</keyword>
<dbReference type="SUPFAM" id="SSF52980">
    <property type="entry name" value="Restriction endonuclease-like"/>
    <property type="match status" value="1"/>
</dbReference>
<dbReference type="PANTHER" id="PTHR30015:SF6">
    <property type="entry name" value="SLL1429 PROTEIN"/>
    <property type="match status" value="1"/>
</dbReference>
<dbReference type="EMBL" id="VMKP01000001">
    <property type="protein sequence ID" value="TVO66466.1"/>
    <property type="molecule type" value="Genomic_DNA"/>
</dbReference>
<evidence type="ECO:0000313" key="3">
    <source>
        <dbReference type="Proteomes" id="UP000316688"/>
    </source>
</evidence>
<dbReference type="Proteomes" id="UP000316688">
    <property type="component" value="Unassembled WGS sequence"/>
</dbReference>
<protein>
    <submittedName>
        <fullName evidence="2">Restriction endonuclease</fullName>
    </submittedName>
</protein>
<dbReference type="Pfam" id="PF04471">
    <property type="entry name" value="Mrr_cat"/>
    <property type="match status" value="1"/>
</dbReference>
<dbReference type="InterPro" id="IPR011335">
    <property type="entry name" value="Restrct_endonuc-II-like"/>
</dbReference>
<dbReference type="GO" id="GO:0009307">
    <property type="term" value="P:DNA restriction-modification system"/>
    <property type="evidence" value="ECO:0007669"/>
    <property type="project" value="InterPro"/>
</dbReference>